<dbReference type="EMBL" id="AMCI01008609">
    <property type="protein sequence ID" value="EJW90788.1"/>
    <property type="molecule type" value="Genomic_DNA"/>
</dbReference>
<gene>
    <name evidence="2" type="ORF">EVA_21104</name>
</gene>
<accession>J9F8L3</accession>
<evidence type="ECO:0000256" key="1">
    <source>
        <dbReference type="SAM" id="MobiDB-lite"/>
    </source>
</evidence>
<protein>
    <submittedName>
        <fullName evidence="2">Uncharacterized protein</fullName>
    </submittedName>
</protein>
<evidence type="ECO:0000313" key="2">
    <source>
        <dbReference type="EMBL" id="EJW90788.1"/>
    </source>
</evidence>
<dbReference type="AlphaFoldDB" id="J9F8L3"/>
<comment type="caution">
    <text evidence="2">The sequence shown here is derived from an EMBL/GenBank/DDBJ whole genome shotgun (WGS) entry which is preliminary data.</text>
</comment>
<feature type="region of interest" description="Disordered" evidence="1">
    <location>
        <begin position="1"/>
        <end position="41"/>
    </location>
</feature>
<proteinExistence type="predicted"/>
<sequence length="41" mass="4164">MPTVASGRASAQIESPDTPSPNCSPANEYSPASRPSAHHSA</sequence>
<organism evidence="2">
    <name type="scientific">gut metagenome</name>
    <dbReference type="NCBI Taxonomy" id="749906"/>
    <lineage>
        <taxon>unclassified sequences</taxon>
        <taxon>metagenomes</taxon>
        <taxon>organismal metagenomes</taxon>
    </lineage>
</organism>
<name>J9F8L3_9ZZZZ</name>
<reference evidence="2" key="1">
    <citation type="journal article" date="2012" name="PLoS ONE">
        <title>Gene sets for utilization of primary and secondary nutrition supplies in the distal gut of endangered iberian lynx.</title>
        <authorList>
            <person name="Alcaide M."/>
            <person name="Messina E."/>
            <person name="Richter M."/>
            <person name="Bargiela R."/>
            <person name="Peplies J."/>
            <person name="Huws S.A."/>
            <person name="Newbold C.J."/>
            <person name="Golyshin P.N."/>
            <person name="Simon M.A."/>
            <person name="Lopez G."/>
            <person name="Yakimov M.M."/>
            <person name="Ferrer M."/>
        </authorList>
    </citation>
    <scope>NUCLEOTIDE SEQUENCE</scope>
</reference>
<feature type="compositionally biased region" description="Polar residues" evidence="1">
    <location>
        <begin position="12"/>
        <end position="27"/>
    </location>
</feature>